<dbReference type="SUPFAM" id="SSF52335">
    <property type="entry name" value="Methylglyoxal synthase-like"/>
    <property type="match status" value="1"/>
</dbReference>
<dbReference type="InterPro" id="IPR017438">
    <property type="entry name" value="ATP-NAD_kinase_N"/>
</dbReference>
<dbReference type="InterPro" id="IPR045540">
    <property type="entry name" value="YegS/DAGK_C"/>
</dbReference>
<proteinExistence type="predicted"/>
<dbReference type="InterPro" id="IPR004363">
    <property type="entry name" value="Methylgl_synth"/>
</dbReference>
<gene>
    <name evidence="2" type="ORF">SEMRO_6_G005190.1</name>
</gene>
<keyword evidence="2" id="KW-0418">Kinase</keyword>
<dbReference type="Proteomes" id="UP001153069">
    <property type="component" value="Unassembled WGS sequence"/>
</dbReference>
<dbReference type="InterPro" id="IPR016064">
    <property type="entry name" value="NAD/diacylglycerol_kinase_sf"/>
</dbReference>
<dbReference type="Pfam" id="PF00781">
    <property type="entry name" value="DAGK_cat"/>
    <property type="match status" value="1"/>
</dbReference>
<accession>A0A9N8D525</accession>
<dbReference type="InterPro" id="IPR001206">
    <property type="entry name" value="Diacylglycerol_kinase_cat_dom"/>
</dbReference>
<keyword evidence="3" id="KW-1185">Reference proteome</keyword>
<dbReference type="PROSITE" id="PS50146">
    <property type="entry name" value="DAGK"/>
    <property type="match status" value="1"/>
</dbReference>
<name>A0A9N8D525_9STRA</name>
<dbReference type="Gene3D" id="3.40.50.10330">
    <property type="entry name" value="Probable inorganic polyphosphate/atp-NAD kinase, domain 1"/>
    <property type="match status" value="1"/>
</dbReference>
<dbReference type="Gene3D" id="2.60.200.40">
    <property type="match status" value="1"/>
</dbReference>
<keyword evidence="2" id="KW-0808">Transferase</keyword>
<dbReference type="PANTHER" id="PTHR30492:SF0">
    <property type="entry name" value="METHYLGLYOXAL SYNTHASE"/>
    <property type="match status" value="1"/>
</dbReference>
<evidence type="ECO:0000313" key="3">
    <source>
        <dbReference type="Proteomes" id="UP001153069"/>
    </source>
</evidence>
<feature type="domain" description="DAGKc" evidence="1">
    <location>
        <begin position="138"/>
        <end position="287"/>
    </location>
</feature>
<organism evidence="2 3">
    <name type="scientific">Seminavis robusta</name>
    <dbReference type="NCBI Taxonomy" id="568900"/>
    <lineage>
        <taxon>Eukaryota</taxon>
        <taxon>Sar</taxon>
        <taxon>Stramenopiles</taxon>
        <taxon>Ochrophyta</taxon>
        <taxon>Bacillariophyta</taxon>
        <taxon>Bacillariophyceae</taxon>
        <taxon>Bacillariophycidae</taxon>
        <taxon>Naviculales</taxon>
        <taxon>Naviculaceae</taxon>
        <taxon>Seminavis</taxon>
    </lineage>
</organism>
<evidence type="ECO:0000313" key="2">
    <source>
        <dbReference type="EMBL" id="CAB9496548.1"/>
    </source>
</evidence>
<dbReference type="GO" id="GO:0008929">
    <property type="term" value="F:methylglyoxal synthase activity"/>
    <property type="evidence" value="ECO:0007669"/>
    <property type="project" value="InterPro"/>
</dbReference>
<dbReference type="Pfam" id="PF19279">
    <property type="entry name" value="YegS_C"/>
    <property type="match status" value="1"/>
</dbReference>
<comment type="caution">
    <text evidence="2">The sequence shown here is derived from an EMBL/GenBank/DDBJ whole genome shotgun (WGS) entry which is preliminary data.</text>
</comment>
<sequence length="485" mass="52184">MSTPSSLKRYLIALSSSQEEQNDKNGPLVEWIGVHQHTLAKNCSLWTSPDVFRQLQDDDKKTPLLEVETLWEDAGCNSVSDLLVASKILASSDDILGVVWIPPPDDTTALHNLVRACSFANIPLALNLASAQLLPKALFRRMAILIFNPAAGQRPPQQDMQEIQSILQSAFDLRVVYTEQDKDVSEQAKEILAWIQAKYGNTNSHDDNNNNNPTPAPILLASGGDGTVSAIAGATIDSGITVGIIPRGTANAFSVALGIPTDVQGACQTIVHGAKRQVDGATVSFNNTTTNDDESNTEISWINHGGLGFEAGLVGNTTRELKDTFGNFGYTIGAVQQVLNQKPFQCTFQLDDDPASQKSIQTTVVTISNVDAPSSIFAQGFGKVIPDDGLFEVTIAVIEHELDAIEGIVALAINTWIKDSVGSPKLLCLRCRKFQVSCSPAQKLLLDGEVLEVDERPVVFECKPKGLNVVVPMSDTTSSNTNESG</sequence>
<dbReference type="GO" id="GO:0005829">
    <property type="term" value="C:cytosol"/>
    <property type="evidence" value="ECO:0007669"/>
    <property type="project" value="TreeGrafter"/>
</dbReference>
<evidence type="ECO:0000259" key="1">
    <source>
        <dbReference type="PROSITE" id="PS50146"/>
    </source>
</evidence>
<dbReference type="SUPFAM" id="SSF111331">
    <property type="entry name" value="NAD kinase/diacylglycerol kinase-like"/>
    <property type="match status" value="1"/>
</dbReference>
<dbReference type="AlphaFoldDB" id="A0A9N8D525"/>
<dbReference type="GO" id="GO:0016301">
    <property type="term" value="F:kinase activity"/>
    <property type="evidence" value="ECO:0007669"/>
    <property type="project" value="UniProtKB-KW"/>
</dbReference>
<dbReference type="OrthoDB" id="336240at2759"/>
<reference evidence="2" key="1">
    <citation type="submission" date="2020-06" db="EMBL/GenBank/DDBJ databases">
        <authorList>
            <consortium name="Plant Systems Biology data submission"/>
        </authorList>
    </citation>
    <scope>NUCLEOTIDE SEQUENCE</scope>
    <source>
        <strain evidence="2">D6</strain>
    </source>
</reference>
<dbReference type="SMART" id="SM00046">
    <property type="entry name" value="DAGKc"/>
    <property type="match status" value="1"/>
</dbReference>
<protein>
    <submittedName>
        <fullName evidence="2">Diacylglycerol kinase, catalytic region</fullName>
    </submittedName>
</protein>
<dbReference type="PANTHER" id="PTHR30492">
    <property type="entry name" value="METHYLGLYOXAL SYNTHASE"/>
    <property type="match status" value="1"/>
</dbReference>
<dbReference type="EMBL" id="CAICTM010000006">
    <property type="protein sequence ID" value="CAB9496548.1"/>
    <property type="molecule type" value="Genomic_DNA"/>
</dbReference>
<dbReference type="GO" id="GO:0019242">
    <property type="term" value="P:methylglyoxal biosynthetic process"/>
    <property type="evidence" value="ECO:0007669"/>
    <property type="project" value="InterPro"/>
</dbReference>
<dbReference type="InterPro" id="IPR036914">
    <property type="entry name" value="MGS-like_dom_sf"/>
</dbReference>